<evidence type="ECO:0000256" key="7">
    <source>
        <dbReference type="SAM" id="SignalP"/>
    </source>
</evidence>
<protein>
    <submittedName>
        <fullName evidence="10">Putative serine/threonine-protein kinase</fullName>
    </submittedName>
</protein>
<dbReference type="AlphaFoldDB" id="A0A833QLW6"/>
<dbReference type="OrthoDB" id="635050at2759"/>
<keyword evidence="3" id="KW-0547">Nucleotide-binding</keyword>
<name>A0A833QLW6_9POAL</name>
<dbReference type="GO" id="GO:0030247">
    <property type="term" value="F:polysaccharide binding"/>
    <property type="evidence" value="ECO:0007669"/>
    <property type="project" value="InterPro"/>
</dbReference>
<keyword evidence="6" id="KW-0472">Membrane</keyword>
<accession>A0A833QLW6</accession>
<evidence type="ECO:0000259" key="9">
    <source>
        <dbReference type="Pfam" id="PF14380"/>
    </source>
</evidence>
<feature type="domain" description="Wall-associated receptor kinase galacturonan-binding" evidence="8">
    <location>
        <begin position="27"/>
        <end position="88"/>
    </location>
</feature>
<dbReference type="GO" id="GO:0016301">
    <property type="term" value="F:kinase activity"/>
    <property type="evidence" value="ECO:0007669"/>
    <property type="project" value="UniProtKB-KW"/>
</dbReference>
<dbReference type="InterPro" id="IPR032872">
    <property type="entry name" value="WAK_assoc_C"/>
</dbReference>
<keyword evidence="4" id="KW-0067">ATP-binding</keyword>
<dbReference type="SUPFAM" id="SSF56112">
    <property type="entry name" value="Protein kinase-like (PK-like)"/>
    <property type="match status" value="1"/>
</dbReference>
<comment type="subcellular location">
    <subcellularLocation>
        <location evidence="1">Membrane</location>
        <topology evidence="1">Single-pass membrane protein</topology>
    </subcellularLocation>
</comment>
<evidence type="ECO:0000256" key="5">
    <source>
        <dbReference type="ARBA" id="ARBA00023180"/>
    </source>
</evidence>
<evidence type="ECO:0000256" key="2">
    <source>
        <dbReference type="ARBA" id="ARBA00022729"/>
    </source>
</evidence>
<keyword evidence="5" id="KW-0325">Glycoprotein</keyword>
<dbReference type="Pfam" id="PF14380">
    <property type="entry name" value="WAK_assoc"/>
    <property type="match status" value="1"/>
</dbReference>
<keyword evidence="11" id="KW-1185">Reference proteome</keyword>
<feature type="signal peptide" evidence="7">
    <location>
        <begin position="1"/>
        <end position="17"/>
    </location>
</feature>
<proteinExistence type="predicted"/>
<keyword evidence="10" id="KW-0808">Transferase</keyword>
<dbReference type="PANTHER" id="PTHR46008">
    <property type="entry name" value="LEAF RUST 10 DISEASE-RESISTANCE LOCUS RECEPTOR-LIKE PROTEIN KINASE-LIKE 1.4"/>
    <property type="match status" value="1"/>
</dbReference>
<evidence type="ECO:0000256" key="4">
    <source>
        <dbReference type="ARBA" id="ARBA00022840"/>
    </source>
</evidence>
<evidence type="ECO:0000313" key="10">
    <source>
        <dbReference type="EMBL" id="KAF3328885.1"/>
    </source>
</evidence>
<dbReference type="GO" id="GO:0016020">
    <property type="term" value="C:membrane"/>
    <property type="evidence" value="ECO:0007669"/>
    <property type="project" value="UniProtKB-SubCell"/>
</dbReference>
<sequence length="375" mass="41643">MWIPIFLLFHLWSIALSLSDSVKMEACAPAKCGSVDISYPFWISKQQPDYCGYPSLEINCQDDKPFLVQSYDTNYYIDRVFYDNSSFLLINSILVNGSTSCSIPRFNVSLGLGPMVVSETNKELVFFFNCERKDPLPVDLLRVTCNANQSDAGNESFVRLLQNYNDDPGASGESLSNCSISRIPVSGWNGSTVDQYTTLMSDGFLVELKVASCSDCRKSNGQCGFNTTTSMFMCICPDQNMYPMSCTDPKIGISVGVGGFLVACCFCLLLCKRKKLKWVSSSSLLLTRDSTDQYVHDLEMAGLQFTQIFSYEELEEATDRFSPSKELGDGGFGAVYKEQNRKIRLLVQPDIINVFTGIGHVGQVGLLPVLTVYLC</sequence>
<dbReference type="Proteomes" id="UP000623129">
    <property type="component" value="Unassembled WGS sequence"/>
</dbReference>
<feature type="transmembrane region" description="Helical" evidence="6">
    <location>
        <begin position="251"/>
        <end position="271"/>
    </location>
</feature>
<evidence type="ECO:0000256" key="3">
    <source>
        <dbReference type="ARBA" id="ARBA00022741"/>
    </source>
</evidence>
<evidence type="ECO:0000313" key="11">
    <source>
        <dbReference type="Proteomes" id="UP000623129"/>
    </source>
</evidence>
<feature type="domain" description="Wall-associated receptor kinase C-terminal" evidence="9">
    <location>
        <begin position="145"/>
        <end position="239"/>
    </location>
</feature>
<dbReference type="InterPro" id="IPR025287">
    <property type="entry name" value="WAK_GUB"/>
</dbReference>
<keyword evidence="6" id="KW-1133">Transmembrane helix</keyword>
<organism evidence="10 11">
    <name type="scientific">Carex littledalei</name>
    <dbReference type="NCBI Taxonomy" id="544730"/>
    <lineage>
        <taxon>Eukaryota</taxon>
        <taxon>Viridiplantae</taxon>
        <taxon>Streptophyta</taxon>
        <taxon>Embryophyta</taxon>
        <taxon>Tracheophyta</taxon>
        <taxon>Spermatophyta</taxon>
        <taxon>Magnoliopsida</taxon>
        <taxon>Liliopsida</taxon>
        <taxon>Poales</taxon>
        <taxon>Cyperaceae</taxon>
        <taxon>Cyperoideae</taxon>
        <taxon>Cariceae</taxon>
        <taxon>Carex</taxon>
        <taxon>Carex subgen. Euthyceras</taxon>
    </lineage>
</organism>
<evidence type="ECO:0000256" key="1">
    <source>
        <dbReference type="ARBA" id="ARBA00004167"/>
    </source>
</evidence>
<dbReference type="PANTHER" id="PTHR46008:SF2">
    <property type="entry name" value="LEAF RUST 10 DISEASE-RESISTANCE LOCUS RECEPTOR-LIKE PROTEIN KINASE-LIKE 1.4"/>
    <property type="match status" value="1"/>
</dbReference>
<reference evidence="10" key="1">
    <citation type="submission" date="2020-01" db="EMBL/GenBank/DDBJ databases">
        <title>Genome sequence of Kobresia littledalei, the first chromosome-level genome in the family Cyperaceae.</title>
        <authorList>
            <person name="Qu G."/>
        </authorList>
    </citation>
    <scope>NUCLEOTIDE SEQUENCE</scope>
    <source>
        <strain evidence="10">C.B.Clarke</strain>
        <tissue evidence="10">Leaf</tissue>
    </source>
</reference>
<keyword evidence="10" id="KW-0418">Kinase</keyword>
<feature type="chain" id="PRO_5032645304" evidence="7">
    <location>
        <begin position="18"/>
        <end position="375"/>
    </location>
</feature>
<dbReference type="Gene3D" id="3.30.200.20">
    <property type="entry name" value="Phosphorylase Kinase, domain 1"/>
    <property type="match status" value="1"/>
</dbReference>
<keyword evidence="2 7" id="KW-0732">Signal</keyword>
<keyword evidence="6" id="KW-0812">Transmembrane</keyword>
<dbReference type="InterPro" id="IPR011009">
    <property type="entry name" value="Kinase-like_dom_sf"/>
</dbReference>
<evidence type="ECO:0000256" key="6">
    <source>
        <dbReference type="SAM" id="Phobius"/>
    </source>
</evidence>
<gene>
    <name evidence="10" type="ORF">FCM35_KLT05963</name>
</gene>
<comment type="caution">
    <text evidence="10">The sequence shown here is derived from an EMBL/GenBank/DDBJ whole genome shotgun (WGS) entry which is preliminary data.</text>
</comment>
<evidence type="ECO:0000259" key="8">
    <source>
        <dbReference type="Pfam" id="PF13947"/>
    </source>
</evidence>
<dbReference type="GO" id="GO:0005524">
    <property type="term" value="F:ATP binding"/>
    <property type="evidence" value="ECO:0007669"/>
    <property type="project" value="UniProtKB-KW"/>
</dbReference>
<dbReference type="Pfam" id="PF13947">
    <property type="entry name" value="GUB_WAK_bind"/>
    <property type="match status" value="1"/>
</dbReference>
<dbReference type="EMBL" id="SWLB01000015">
    <property type="protein sequence ID" value="KAF3328885.1"/>
    <property type="molecule type" value="Genomic_DNA"/>
</dbReference>